<dbReference type="GO" id="GO:0009820">
    <property type="term" value="P:alkaloid metabolic process"/>
    <property type="evidence" value="ECO:0007669"/>
    <property type="project" value="InterPro"/>
</dbReference>
<evidence type="ECO:0000313" key="4">
    <source>
        <dbReference type="Proteomes" id="UP000800036"/>
    </source>
</evidence>
<proteinExistence type="inferred from homology"/>
<protein>
    <submittedName>
        <fullName evidence="3">Aromatic prenyltransferase</fullName>
    </submittedName>
</protein>
<evidence type="ECO:0000256" key="1">
    <source>
        <dbReference type="ARBA" id="ARBA00010209"/>
    </source>
</evidence>
<accession>A0A6A5V8Z3</accession>
<dbReference type="PANTHER" id="PTHR40627">
    <property type="entry name" value="INDOLE PRENYLTRANSFERASE TDIB-RELATED"/>
    <property type="match status" value="1"/>
</dbReference>
<dbReference type="EMBL" id="ML976682">
    <property type="protein sequence ID" value="KAF1973120.1"/>
    <property type="molecule type" value="Genomic_DNA"/>
</dbReference>
<reference evidence="3" key="1">
    <citation type="journal article" date="2020" name="Stud. Mycol.">
        <title>101 Dothideomycetes genomes: a test case for predicting lifestyles and emergence of pathogens.</title>
        <authorList>
            <person name="Haridas S."/>
            <person name="Albert R."/>
            <person name="Binder M."/>
            <person name="Bloem J."/>
            <person name="Labutti K."/>
            <person name="Salamov A."/>
            <person name="Andreopoulos B."/>
            <person name="Baker S."/>
            <person name="Barry K."/>
            <person name="Bills G."/>
            <person name="Bluhm B."/>
            <person name="Cannon C."/>
            <person name="Castanera R."/>
            <person name="Culley D."/>
            <person name="Daum C."/>
            <person name="Ezra D."/>
            <person name="Gonzalez J."/>
            <person name="Henrissat B."/>
            <person name="Kuo A."/>
            <person name="Liang C."/>
            <person name="Lipzen A."/>
            <person name="Lutzoni F."/>
            <person name="Magnuson J."/>
            <person name="Mondo S."/>
            <person name="Nolan M."/>
            <person name="Ohm R."/>
            <person name="Pangilinan J."/>
            <person name="Park H.-J."/>
            <person name="Ramirez L."/>
            <person name="Alfaro M."/>
            <person name="Sun H."/>
            <person name="Tritt A."/>
            <person name="Yoshinaga Y."/>
            <person name="Zwiers L.-H."/>
            <person name="Turgeon B."/>
            <person name="Goodwin S."/>
            <person name="Spatafora J."/>
            <person name="Crous P."/>
            <person name="Grigoriev I."/>
        </authorList>
    </citation>
    <scope>NUCLEOTIDE SEQUENCE</scope>
    <source>
        <strain evidence="3">CBS 107.79</strain>
    </source>
</reference>
<dbReference type="AlphaFoldDB" id="A0A6A5V8Z3"/>
<comment type="similarity">
    <text evidence="1">Belongs to the tryptophan dimethylallyltransferase family.</text>
</comment>
<dbReference type="InterPro" id="IPR033964">
    <property type="entry name" value="ABBA"/>
</dbReference>
<dbReference type="NCBIfam" id="TIGR03429">
    <property type="entry name" value="arom_pren_DMATS"/>
    <property type="match status" value="1"/>
</dbReference>
<gene>
    <name evidence="3" type="ORF">BU23DRAFT_465544</name>
</gene>
<organism evidence="3 4">
    <name type="scientific">Bimuria novae-zelandiae CBS 107.79</name>
    <dbReference type="NCBI Taxonomy" id="1447943"/>
    <lineage>
        <taxon>Eukaryota</taxon>
        <taxon>Fungi</taxon>
        <taxon>Dikarya</taxon>
        <taxon>Ascomycota</taxon>
        <taxon>Pezizomycotina</taxon>
        <taxon>Dothideomycetes</taxon>
        <taxon>Pleosporomycetidae</taxon>
        <taxon>Pleosporales</taxon>
        <taxon>Massarineae</taxon>
        <taxon>Didymosphaeriaceae</taxon>
        <taxon>Bimuria</taxon>
    </lineage>
</organism>
<keyword evidence="4" id="KW-1185">Reference proteome</keyword>
<dbReference type="GO" id="GO:0016765">
    <property type="term" value="F:transferase activity, transferring alkyl or aryl (other than methyl) groups"/>
    <property type="evidence" value="ECO:0007669"/>
    <property type="project" value="InterPro"/>
</dbReference>
<dbReference type="Pfam" id="PF11991">
    <property type="entry name" value="Trp_DMAT"/>
    <property type="match status" value="1"/>
</dbReference>
<keyword evidence="2 3" id="KW-0808">Transferase</keyword>
<dbReference type="SFLD" id="SFLDS00036">
    <property type="entry name" value="Aromatic_Prenyltransferase"/>
    <property type="match status" value="1"/>
</dbReference>
<name>A0A6A5V8Z3_9PLEO</name>
<evidence type="ECO:0000313" key="3">
    <source>
        <dbReference type="EMBL" id="KAF1973120.1"/>
    </source>
</evidence>
<dbReference type="Proteomes" id="UP000800036">
    <property type="component" value="Unassembled WGS sequence"/>
</dbReference>
<feature type="non-terminal residue" evidence="3">
    <location>
        <position position="1"/>
    </location>
</feature>
<dbReference type="CDD" id="cd13929">
    <property type="entry name" value="PT-DMATS_CymD"/>
    <property type="match status" value="1"/>
</dbReference>
<dbReference type="OrthoDB" id="3354387at2759"/>
<evidence type="ECO:0000256" key="2">
    <source>
        <dbReference type="ARBA" id="ARBA00022679"/>
    </source>
</evidence>
<dbReference type="PANTHER" id="PTHR40627:SF4">
    <property type="entry name" value="PRENYLTRANSFERASE ASQH1-RELATED"/>
    <property type="match status" value="1"/>
</dbReference>
<dbReference type="InterPro" id="IPR017795">
    <property type="entry name" value="ABBA_NscD-like"/>
</dbReference>
<sequence length="385" mass="43611">TSGVLLSKLLSSAGYSQESRDKAMSFFLHCITPFLGPLRGFEYANDWTSFMTDDGTPIELGWGWTTEDAPPKIQYSIEPYDSHNCLPKVSYSGQSSRSFYQEVIKDLDGTDLTWSDHFSSTFLNQRPELPSQKQKNSIFYAFDIQGDGAVAKTYFILRSGSGRPMYSDMWAAISTAVLSAPYCLNRSPPSLRVLQGFFKNNTTFVDIEMLAIDLVQPEHSRIKIYFRLRNTCFGSVKKAMTLDGRLTDETTIKGLGDLERLWKLLFHVDSNTPLPAVDHRTAGILYYAEFRLGSQLPKVKLYIPVRHYAASDNAVIEALENFWQHQQGFGEKICKYRQVLKETFEQELSQSSGIQTYLGCSINSDGSLRLISYINPQVEKMAFPM</sequence>